<dbReference type="Pfam" id="PF13837">
    <property type="entry name" value="Myb_DNA-bind_4"/>
    <property type="match status" value="1"/>
</dbReference>
<name>A0ABM1MTL3_NICVS</name>
<protein>
    <submittedName>
        <fullName evidence="5">Uncharacterized protein LOC108563679 isoform X1</fullName>
    </submittedName>
</protein>
<organism evidence="4 5">
    <name type="scientific">Nicrophorus vespilloides</name>
    <name type="common">Boreal carrion beetle</name>
    <dbReference type="NCBI Taxonomy" id="110193"/>
    <lineage>
        <taxon>Eukaryota</taxon>
        <taxon>Metazoa</taxon>
        <taxon>Ecdysozoa</taxon>
        <taxon>Arthropoda</taxon>
        <taxon>Hexapoda</taxon>
        <taxon>Insecta</taxon>
        <taxon>Pterygota</taxon>
        <taxon>Neoptera</taxon>
        <taxon>Endopterygota</taxon>
        <taxon>Coleoptera</taxon>
        <taxon>Polyphaga</taxon>
        <taxon>Staphyliniformia</taxon>
        <taxon>Silphidae</taxon>
        <taxon>Nicrophorinae</taxon>
        <taxon>Nicrophorus</taxon>
    </lineage>
</organism>
<evidence type="ECO:0000313" key="4">
    <source>
        <dbReference type="Proteomes" id="UP000695000"/>
    </source>
</evidence>
<dbReference type="RefSeq" id="XP_017777913.1">
    <property type="nucleotide sequence ID" value="XM_017922424.1"/>
</dbReference>
<dbReference type="InterPro" id="IPR026095">
    <property type="entry name" value="Myb/SANT-like_DNA-bd_dom_prot"/>
</dbReference>
<evidence type="ECO:0000256" key="1">
    <source>
        <dbReference type="SAM" id="Coils"/>
    </source>
</evidence>
<evidence type="ECO:0000259" key="3">
    <source>
        <dbReference type="Pfam" id="PF13837"/>
    </source>
</evidence>
<feature type="compositionally biased region" description="Polar residues" evidence="2">
    <location>
        <begin position="421"/>
        <end position="433"/>
    </location>
</feature>
<feature type="domain" description="Myb/SANT-like DNA-binding" evidence="3">
    <location>
        <begin position="26"/>
        <end position="117"/>
    </location>
</feature>
<dbReference type="Proteomes" id="UP000695000">
    <property type="component" value="Unplaced"/>
</dbReference>
<feature type="coiled-coil region" evidence="1">
    <location>
        <begin position="298"/>
        <end position="325"/>
    </location>
</feature>
<keyword evidence="1" id="KW-0175">Coiled coil</keyword>
<dbReference type="InterPro" id="IPR044822">
    <property type="entry name" value="Myb_DNA-bind_4"/>
</dbReference>
<sequence length="433" mass="49682">MSNQKRYRLYLQMDHMRMHQKKRTANFREDETKLLIQLWGSPNIQNKLFLTHRKAPVMRLLAAHMQQRGFYRTPDEIKTRIRNLKCLYHRIKRTMACGQGIGTVDPDWPHFKAMDDILSKESPRKDVEKIMEEALDGPKIEDVVIKQEVEDIDIDDNDSWVTNESVNKYENDCSSDYEDDNPPPPLKPAPIVQHVQGKASISQPKLTPICPATSTSSGQKLPTILPAFSLPNTQMAPQNTANKSLPFPLLILNNLQPQHQQQQMNKTASSQVLHTQNGNVTNTKVTHSKDEDFSDTIKELLKVQKESLVIQKEKLELEKQRLEFNRLIGTQMMTLLPMLGGILQRVSYTDTEELLDIKVEPGEEGCEVGVKRKRENNEDILKDCKILRNMLEQGIKKYMMIGEDNNTKDSSENEDNCIPNDEQSNFSDKSGDK</sequence>
<accession>A0ABM1MTL3</accession>
<reference evidence="5" key="1">
    <citation type="submission" date="2025-08" db="UniProtKB">
        <authorList>
            <consortium name="RefSeq"/>
        </authorList>
    </citation>
    <scope>IDENTIFICATION</scope>
    <source>
        <tissue evidence="5">Whole Larva</tissue>
    </source>
</reference>
<dbReference type="Gene3D" id="1.10.10.60">
    <property type="entry name" value="Homeodomain-like"/>
    <property type="match status" value="1"/>
</dbReference>
<evidence type="ECO:0000313" key="5">
    <source>
        <dbReference type="RefSeq" id="XP_017777913.1"/>
    </source>
</evidence>
<feature type="region of interest" description="Disordered" evidence="2">
    <location>
        <begin position="403"/>
        <end position="433"/>
    </location>
</feature>
<keyword evidence="4" id="KW-1185">Reference proteome</keyword>
<proteinExistence type="predicted"/>
<dbReference type="GeneID" id="108563679"/>
<dbReference type="PANTHER" id="PTHR22666:SF3">
    <property type="entry name" value="MYB_SANT-LIKE DNA-BINDING DOMAIN-CONTAINING PROTEIN 1"/>
    <property type="match status" value="1"/>
</dbReference>
<gene>
    <name evidence="5" type="primary">LOC108563679</name>
</gene>
<evidence type="ECO:0000256" key="2">
    <source>
        <dbReference type="SAM" id="MobiDB-lite"/>
    </source>
</evidence>
<dbReference type="PANTHER" id="PTHR22666">
    <property type="entry name" value="MYB_SANT-LIKE DNA-BINDING DOMAIN-CONTAINING PROTEIN 1"/>
    <property type="match status" value="1"/>
</dbReference>